<dbReference type="Pfam" id="PF04172">
    <property type="entry name" value="LrgB"/>
    <property type="match status" value="1"/>
</dbReference>
<feature type="transmembrane region" description="Helical" evidence="6">
    <location>
        <begin position="91"/>
        <end position="113"/>
    </location>
</feature>
<protein>
    <submittedName>
        <fullName evidence="7">LrgB family protein</fullName>
    </submittedName>
</protein>
<dbReference type="PANTHER" id="PTHR30249">
    <property type="entry name" value="PUTATIVE SEROTONIN TRANSPORTER"/>
    <property type="match status" value="1"/>
</dbReference>
<feature type="transmembrane region" description="Helical" evidence="6">
    <location>
        <begin position="201"/>
        <end position="226"/>
    </location>
</feature>
<name>A0A9X1XDJ1_9BACL</name>
<evidence type="ECO:0000256" key="4">
    <source>
        <dbReference type="ARBA" id="ARBA00022989"/>
    </source>
</evidence>
<dbReference type="Proteomes" id="UP001139011">
    <property type="component" value="Unassembled WGS sequence"/>
</dbReference>
<reference evidence="7" key="1">
    <citation type="submission" date="2021-09" db="EMBL/GenBank/DDBJ databases">
        <title>Genome analysis of Fictibacillus sp. KIGAM418 isolated from marine sediment.</title>
        <authorList>
            <person name="Seo M.-J."/>
            <person name="Cho E.-S."/>
            <person name="Hwang C.Y."/>
        </authorList>
    </citation>
    <scope>NUCLEOTIDE SEQUENCE</scope>
    <source>
        <strain evidence="7">KIGAM418</strain>
    </source>
</reference>
<evidence type="ECO:0000256" key="1">
    <source>
        <dbReference type="ARBA" id="ARBA00004651"/>
    </source>
</evidence>
<dbReference type="GO" id="GO:0005886">
    <property type="term" value="C:plasma membrane"/>
    <property type="evidence" value="ECO:0007669"/>
    <property type="project" value="UniProtKB-SubCell"/>
</dbReference>
<evidence type="ECO:0000256" key="5">
    <source>
        <dbReference type="ARBA" id="ARBA00023136"/>
    </source>
</evidence>
<keyword evidence="3 6" id="KW-0812">Transmembrane</keyword>
<evidence type="ECO:0000256" key="3">
    <source>
        <dbReference type="ARBA" id="ARBA00022692"/>
    </source>
</evidence>
<evidence type="ECO:0000256" key="6">
    <source>
        <dbReference type="SAM" id="Phobius"/>
    </source>
</evidence>
<comment type="caution">
    <text evidence="7">The sequence shown here is derived from an EMBL/GenBank/DDBJ whole genome shotgun (WGS) entry which is preliminary data.</text>
</comment>
<evidence type="ECO:0000313" key="7">
    <source>
        <dbReference type="EMBL" id="MCK6258106.1"/>
    </source>
</evidence>
<dbReference type="RefSeq" id="WP_248253455.1">
    <property type="nucleotide sequence ID" value="NZ_JAIWJX010000002.1"/>
</dbReference>
<keyword evidence="8" id="KW-1185">Reference proteome</keyword>
<proteinExistence type="predicted"/>
<dbReference type="InterPro" id="IPR007300">
    <property type="entry name" value="CidB/LrgB"/>
</dbReference>
<sequence length="227" mass="24771">MFWTSLIFILVTVLLFIAMKKVYEKWNSPFLIPVLTTTFVMILLLLITHIPYEKYMAGGKWIEELLGPGVVALAYPLYLYRESLKRHLVSIIAGVFTGTLVGVLTVFLFASAIGTNKRIILSMLPKSVTTPVAMEIARLTHGSPALASVFVIIAGISGAVFAPRWFNWLRLKTPLARGLGIGTSSHAIGTSKAMEFGEETAAYSSVAMGLSCIIASVLVPLFAAWFL</sequence>
<gene>
    <name evidence="7" type="ORF">LCY76_16135</name>
</gene>
<dbReference type="PANTHER" id="PTHR30249:SF17">
    <property type="entry name" value="HOLIN-LIKE PROTEIN CIDB"/>
    <property type="match status" value="1"/>
</dbReference>
<dbReference type="AlphaFoldDB" id="A0A9X1XDJ1"/>
<accession>A0A9X1XDJ1</accession>
<comment type="subcellular location">
    <subcellularLocation>
        <location evidence="1">Cell membrane</location>
        <topology evidence="1">Multi-pass membrane protein</topology>
    </subcellularLocation>
</comment>
<organism evidence="7 8">
    <name type="scientific">Fictibacillus marinisediminis</name>
    <dbReference type="NCBI Taxonomy" id="2878389"/>
    <lineage>
        <taxon>Bacteria</taxon>
        <taxon>Bacillati</taxon>
        <taxon>Bacillota</taxon>
        <taxon>Bacilli</taxon>
        <taxon>Bacillales</taxon>
        <taxon>Fictibacillaceae</taxon>
        <taxon>Fictibacillus</taxon>
    </lineage>
</organism>
<keyword evidence="4 6" id="KW-1133">Transmembrane helix</keyword>
<feature type="transmembrane region" description="Helical" evidence="6">
    <location>
        <begin position="145"/>
        <end position="166"/>
    </location>
</feature>
<keyword evidence="2" id="KW-1003">Cell membrane</keyword>
<keyword evidence="5 6" id="KW-0472">Membrane</keyword>
<feature type="transmembrane region" description="Helical" evidence="6">
    <location>
        <begin position="30"/>
        <end position="49"/>
    </location>
</feature>
<evidence type="ECO:0000256" key="2">
    <source>
        <dbReference type="ARBA" id="ARBA00022475"/>
    </source>
</evidence>
<evidence type="ECO:0000313" key="8">
    <source>
        <dbReference type="Proteomes" id="UP001139011"/>
    </source>
</evidence>
<dbReference type="EMBL" id="JAIWJX010000002">
    <property type="protein sequence ID" value="MCK6258106.1"/>
    <property type="molecule type" value="Genomic_DNA"/>
</dbReference>